<name>A0ABP4BK24_9ACTN</name>
<dbReference type="PANTHER" id="PTHR39428">
    <property type="entry name" value="F420H(2)-DEPENDENT QUINONE REDUCTASE RV1261C"/>
    <property type="match status" value="1"/>
</dbReference>
<dbReference type="NCBIfam" id="TIGR00026">
    <property type="entry name" value="hi_GC_TIGR00026"/>
    <property type="match status" value="1"/>
</dbReference>
<dbReference type="SUPFAM" id="SSF50475">
    <property type="entry name" value="FMN-binding split barrel"/>
    <property type="match status" value="1"/>
</dbReference>
<dbReference type="PANTHER" id="PTHR39428:SF1">
    <property type="entry name" value="F420H(2)-DEPENDENT QUINONE REDUCTASE RV1261C"/>
    <property type="match status" value="1"/>
</dbReference>
<dbReference type="InterPro" id="IPR012312">
    <property type="entry name" value="Hemerythrin-like"/>
</dbReference>
<dbReference type="Gene3D" id="1.20.120.520">
    <property type="entry name" value="nmb1532 protein domain like"/>
    <property type="match status" value="1"/>
</dbReference>
<dbReference type="InterPro" id="IPR004378">
    <property type="entry name" value="F420H2_quin_Rdtase"/>
</dbReference>
<keyword evidence="3" id="KW-0175">Coiled coil</keyword>
<dbReference type="InterPro" id="IPR012349">
    <property type="entry name" value="Split_barrel_FMN-bd"/>
</dbReference>
<evidence type="ECO:0000256" key="2">
    <source>
        <dbReference type="ARBA" id="ARBA00049106"/>
    </source>
</evidence>
<dbReference type="CDD" id="cd12108">
    <property type="entry name" value="Hr-like"/>
    <property type="match status" value="1"/>
</dbReference>
<dbReference type="Proteomes" id="UP001501578">
    <property type="component" value="Unassembled WGS sequence"/>
</dbReference>
<protein>
    <submittedName>
        <fullName evidence="5">Nitroreductase/quinone reductase family protein</fullName>
    </submittedName>
</protein>
<sequence>MSNIQQQIIDEFRARKGEVGRFESSRLLLLTTTGARSGAPHTVPLGYLPDVEERVLVIASAMGADHHPAWYHNLVANPRVTVETGLFTHQADAVVLTGAERDAAFARAVESDPGWAEYQAGTSRLIPVVALHAIHDGPPGAGSFGDTLRAIHAVYRRELAVIRKELTDAGPSLVAQLRINCLAFCQGLHTHHTMEDRGLFPAVAAQHPEKAAVVERLSREHERVAALLEALTEAVTDREAGAETVRAEVERLADELEAHLDYEEEQLIPLFDA</sequence>
<keyword evidence="6" id="KW-1185">Reference proteome</keyword>
<organism evidence="5 6">
    <name type="scientific">Nonomuraea longicatena</name>
    <dbReference type="NCBI Taxonomy" id="83682"/>
    <lineage>
        <taxon>Bacteria</taxon>
        <taxon>Bacillati</taxon>
        <taxon>Actinomycetota</taxon>
        <taxon>Actinomycetes</taxon>
        <taxon>Streptosporangiales</taxon>
        <taxon>Streptosporangiaceae</taxon>
        <taxon>Nonomuraea</taxon>
    </lineage>
</organism>
<evidence type="ECO:0000313" key="5">
    <source>
        <dbReference type="EMBL" id="GAA0951009.1"/>
    </source>
</evidence>
<evidence type="ECO:0000256" key="3">
    <source>
        <dbReference type="SAM" id="Coils"/>
    </source>
</evidence>
<reference evidence="6" key="1">
    <citation type="journal article" date="2019" name="Int. J. Syst. Evol. Microbiol.">
        <title>The Global Catalogue of Microorganisms (GCM) 10K type strain sequencing project: providing services to taxonomists for standard genome sequencing and annotation.</title>
        <authorList>
            <consortium name="The Broad Institute Genomics Platform"/>
            <consortium name="The Broad Institute Genome Sequencing Center for Infectious Disease"/>
            <person name="Wu L."/>
            <person name="Ma J."/>
        </authorList>
    </citation>
    <scope>NUCLEOTIDE SEQUENCE [LARGE SCALE GENOMIC DNA]</scope>
    <source>
        <strain evidence="6">JCM 11136</strain>
    </source>
</reference>
<evidence type="ECO:0000259" key="4">
    <source>
        <dbReference type="Pfam" id="PF01814"/>
    </source>
</evidence>
<dbReference type="RefSeq" id="WP_343954695.1">
    <property type="nucleotide sequence ID" value="NZ_BAAAHQ010000049.1"/>
</dbReference>
<feature type="domain" description="Hemerythrin-like" evidence="4">
    <location>
        <begin position="146"/>
        <end position="270"/>
    </location>
</feature>
<evidence type="ECO:0000313" key="6">
    <source>
        <dbReference type="Proteomes" id="UP001501578"/>
    </source>
</evidence>
<evidence type="ECO:0000256" key="1">
    <source>
        <dbReference type="ARBA" id="ARBA00008710"/>
    </source>
</evidence>
<comment type="caution">
    <text evidence="5">The sequence shown here is derived from an EMBL/GenBank/DDBJ whole genome shotgun (WGS) entry which is preliminary data.</text>
</comment>
<dbReference type="Pfam" id="PF04075">
    <property type="entry name" value="F420H2_quin_red"/>
    <property type="match status" value="1"/>
</dbReference>
<feature type="coiled-coil region" evidence="3">
    <location>
        <begin position="214"/>
        <end position="266"/>
    </location>
</feature>
<dbReference type="Gene3D" id="2.30.110.10">
    <property type="entry name" value="Electron Transport, Fmn-binding Protein, Chain A"/>
    <property type="match status" value="1"/>
</dbReference>
<comment type="similarity">
    <text evidence="1">Belongs to the F420H(2)-dependent quinone reductase family.</text>
</comment>
<dbReference type="EMBL" id="BAAAHQ010000049">
    <property type="protein sequence ID" value="GAA0951009.1"/>
    <property type="molecule type" value="Genomic_DNA"/>
</dbReference>
<comment type="catalytic activity">
    <reaction evidence="2">
        <text>oxidized coenzyme F420-(gamma-L-Glu)(n) + a quinol + H(+) = reduced coenzyme F420-(gamma-L-Glu)(n) + a quinone</text>
        <dbReference type="Rhea" id="RHEA:39663"/>
        <dbReference type="Rhea" id="RHEA-COMP:12939"/>
        <dbReference type="Rhea" id="RHEA-COMP:14378"/>
        <dbReference type="ChEBI" id="CHEBI:15378"/>
        <dbReference type="ChEBI" id="CHEBI:24646"/>
        <dbReference type="ChEBI" id="CHEBI:132124"/>
        <dbReference type="ChEBI" id="CHEBI:133980"/>
        <dbReference type="ChEBI" id="CHEBI:139511"/>
    </reaction>
</comment>
<accession>A0ABP4BK24</accession>
<gene>
    <name evidence="5" type="ORF">GCM10009560_71240</name>
</gene>
<proteinExistence type="inferred from homology"/>
<dbReference type="Pfam" id="PF01814">
    <property type="entry name" value="Hemerythrin"/>
    <property type="match status" value="1"/>
</dbReference>